<dbReference type="Proteomes" id="UP000824120">
    <property type="component" value="Chromosome 7"/>
</dbReference>
<dbReference type="AlphaFoldDB" id="A0A9J5Y8G1"/>
<accession>A0A9J5Y8G1</accession>
<dbReference type="EMBL" id="JACXVP010000007">
    <property type="protein sequence ID" value="KAG5596413.1"/>
    <property type="molecule type" value="Genomic_DNA"/>
</dbReference>
<sequence>MTRPSTFHYGKTPRTRLPFCAHVISGAVEAMKKQLAFKNVTSDRDLGRRNRSTTNNIFGDACGRQKQIRRHFEWGGTNVQCTFPKTSVNNGRKILFWDDTWLGNGSLKQFFSDIYLLNQKQRATLKKFGPSMDET</sequence>
<proteinExistence type="predicted"/>
<name>A0A9J5Y8G1_SOLCO</name>
<protein>
    <submittedName>
        <fullName evidence="1">Uncharacterized protein</fullName>
    </submittedName>
</protein>
<keyword evidence="2" id="KW-1185">Reference proteome</keyword>
<evidence type="ECO:0000313" key="2">
    <source>
        <dbReference type="Proteomes" id="UP000824120"/>
    </source>
</evidence>
<evidence type="ECO:0000313" key="1">
    <source>
        <dbReference type="EMBL" id="KAG5596413.1"/>
    </source>
</evidence>
<organism evidence="1 2">
    <name type="scientific">Solanum commersonii</name>
    <name type="common">Commerson's wild potato</name>
    <name type="synonym">Commerson's nightshade</name>
    <dbReference type="NCBI Taxonomy" id="4109"/>
    <lineage>
        <taxon>Eukaryota</taxon>
        <taxon>Viridiplantae</taxon>
        <taxon>Streptophyta</taxon>
        <taxon>Embryophyta</taxon>
        <taxon>Tracheophyta</taxon>
        <taxon>Spermatophyta</taxon>
        <taxon>Magnoliopsida</taxon>
        <taxon>eudicotyledons</taxon>
        <taxon>Gunneridae</taxon>
        <taxon>Pentapetalae</taxon>
        <taxon>asterids</taxon>
        <taxon>lamiids</taxon>
        <taxon>Solanales</taxon>
        <taxon>Solanaceae</taxon>
        <taxon>Solanoideae</taxon>
        <taxon>Solaneae</taxon>
        <taxon>Solanum</taxon>
    </lineage>
</organism>
<reference evidence="1 2" key="1">
    <citation type="submission" date="2020-09" db="EMBL/GenBank/DDBJ databases">
        <title>De no assembly of potato wild relative species, Solanum commersonii.</title>
        <authorList>
            <person name="Cho K."/>
        </authorList>
    </citation>
    <scope>NUCLEOTIDE SEQUENCE [LARGE SCALE GENOMIC DNA]</scope>
    <source>
        <strain evidence="1">LZ3.2</strain>
        <tissue evidence="1">Leaf</tissue>
    </source>
</reference>
<gene>
    <name evidence="1" type="ORF">H5410_037645</name>
</gene>
<comment type="caution">
    <text evidence="1">The sequence shown here is derived from an EMBL/GenBank/DDBJ whole genome shotgun (WGS) entry which is preliminary data.</text>
</comment>